<dbReference type="SMART" id="SM00903">
    <property type="entry name" value="Flavin_Reduct"/>
    <property type="match status" value="1"/>
</dbReference>
<dbReference type="AlphaFoldDB" id="A0A7X3KBJ9"/>
<evidence type="ECO:0000313" key="5">
    <source>
        <dbReference type="EMBL" id="MVX58645.1"/>
    </source>
</evidence>
<gene>
    <name evidence="5" type="ORF">E5983_03135</name>
</gene>
<comment type="cofactor">
    <cofactor evidence="1">
        <name>FMN</name>
        <dbReference type="ChEBI" id="CHEBI:58210"/>
    </cofactor>
</comment>
<evidence type="ECO:0000256" key="1">
    <source>
        <dbReference type="ARBA" id="ARBA00001917"/>
    </source>
</evidence>
<dbReference type="GO" id="GO:0016646">
    <property type="term" value="F:oxidoreductase activity, acting on the CH-NH group of donors, NAD or NADP as acceptor"/>
    <property type="evidence" value="ECO:0007669"/>
    <property type="project" value="UniProtKB-ARBA"/>
</dbReference>
<dbReference type="Proteomes" id="UP000461595">
    <property type="component" value="Unassembled WGS sequence"/>
</dbReference>
<evidence type="ECO:0000256" key="3">
    <source>
        <dbReference type="ARBA" id="ARBA00038054"/>
    </source>
</evidence>
<organism evidence="5 6">
    <name type="scientific">Streptococcus danieliae</name>
    <dbReference type="NCBI Taxonomy" id="747656"/>
    <lineage>
        <taxon>Bacteria</taxon>
        <taxon>Bacillati</taxon>
        <taxon>Bacillota</taxon>
        <taxon>Bacilli</taxon>
        <taxon>Lactobacillales</taxon>
        <taxon>Streptococcaceae</taxon>
        <taxon>Streptococcus</taxon>
    </lineage>
</organism>
<feature type="domain" description="Flavin reductase like" evidence="4">
    <location>
        <begin position="14"/>
        <end position="154"/>
    </location>
</feature>
<dbReference type="Gene3D" id="2.30.110.10">
    <property type="entry name" value="Electron Transport, Fmn-binding Protein, Chain A"/>
    <property type="match status" value="1"/>
</dbReference>
<comment type="caution">
    <text evidence="5">The sequence shown here is derived from an EMBL/GenBank/DDBJ whole genome shotgun (WGS) entry which is preliminary data.</text>
</comment>
<dbReference type="EMBL" id="WSRS01000017">
    <property type="protein sequence ID" value="MVX58645.1"/>
    <property type="molecule type" value="Genomic_DNA"/>
</dbReference>
<proteinExistence type="inferred from homology"/>
<dbReference type="OrthoDB" id="9794638at2"/>
<keyword evidence="2" id="KW-0285">Flavoprotein</keyword>
<evidence type="ECO:0000259" key="4">
    <source>
        <dbReference type="SMART" id="SM00903"/>
    </source>
</evidence>
<evidence type="ECO:0000313" key="6">
    <source>
        <dbReference type="Proteomes" id="UP000461595"/>
    </source>
</evidence>
<dbReference type="InterPro" id="IPR002563">
    <property type="entry name" value="Flavin_Rdtase-like_dom"/>
</dbReference>
<dbReference type="PANTHER" id="PTHR43567:SF1">
    <property type="entry name" value="FLAVOREDOXIN"/>
    <property type="match status" value="1"/>
</dbReference>
<dbReference type="InterPro" id="IPR012349">
    <property type="entry name" value="Split_barrel_FMN-bd"/>
</dbReference>
<dbReference type="SUPFAM" id="SSF50475">
    <property type="entry name" value="FMN-binding split barrel"/>
    <property type="match status" value="1"/>
</dbReference>
<reference evidence="5 6" key="1">
    <citation type="submission" date="2019-12" db="EMBL/GenBank/DDBJ databases">
        <title>Microbes associate with the intestines of laboratory mice.</title>
        <authorList>
            <person name="Navarre W."/>
            <person name="Wong E."/>
        </authorList>
    </citation>
    <scope>NUCLEOTIDE SEQUENCE [LARGE SCALE GENOMIC DNA]</scope>
    <source>
        <strain evidence="5 6">NM51_B2-22</strain>
    </source>
</reference>
<dbReference type="InterPro" id="IPR052174">
    <property type="entry name" value="Flavoredoxin"/>
</dbReference>
<accession>A0A7X3KBJ9</accession>
<comment type="similarity">
    <text evidence="3">Belongs to the flavoredoxin family.</text>
</comment>
<sequence length="188" mass="21131">MIREIPLEKAHRILALSSVTFVSSATEDDKNIMPAGWVGTVATDILSVIMDSANYTRKVMENSGYFVLQVPRASQSDLIVELAKSRHVHEDKLAKLSFFDPSNQGYPLLEDCLAWVVCEIIPEQRNQEVYDLFLGRIVAAWADDSVFRAGRWHLDQVDPQNRPVHYVAGGQFYQTGNGFQLADPFTAD</sequence>
<evidence type="ECO:0000256" key="2">
    <source>
        <dbReference type="ARBA" id="ARBA00022630"/>
    </source>
</evidence>
<dbReference type="GO" id="GO:0010181">
    <property type="term" value="F:FMN binding"/>
    <property type="evidence" value="ECO:0007669"/>
    <property type="project" value="InterPro"/>
</dbReference>
<protein>
    <submittedName>
        <fullName evidence="5">Flavin reductase</fullName>
    </submittedName>
</protein>
<dbReference type="Pfam" id="PF01613">
    <property type="entry name" value="Flavin_Reduct"/>
    <property type="match status" value="1"/>
</dbReference>
<name>A0A7X3KBJ9_9STRE</name>
<dbReference type="PANTHER" id="PTHR43567">
    <property type="entry name" value="FLAVOREDOXIN-RELATED-RELATED"/>
    <property type="match status" value="1"/>
</dbReference>
<dbReference type="RefSeq" id="WP_160332461.1">
    <property type="nucleotide sequence ID" value="NZ_WSRS01000017.1"/>
</dbReference>